<dbReference type="OMA" id="GNWVNTW"/>
<reference evidence="2 3" key="1">
    <citation type="journal article" date="2016" name="Genome Biol. Evol.">
        <title>Divergent and convergent evolution of fungal pathogenicity.</title>
        <authorList>
            <person name="Shang Y."/>
            <person name="Xiao G."/>
            <person name="Zheng P."/>
            <person name="Cen K."/>
            <person name="Zhan S."/>
            <person name="Wang C."/>
        </authorList>
    </citation>
    <scope>NUCLEOTIDE SEQUENCE [LARGE SCALE GENOMIC DNA]</scope>
    <source>
        <strain evidence="2 3">RCEF 4871</strain>
    </source>
</reference>
<comment type="caution">
    <text evidence="2">The sequence shown here is derived from an EMBL/GenBank/DDBJ whole genome shotgun (WGS) entry which is preliminary data.</text>
</comment>
<evidence type="ECO:0000313" key="3">
    <source>
        <dbReference type="Proteomes" id="UP000243498"/>
    </source>
</evidence>
<organism evidence="2 3">
    <name type="scientific">Metarhizium rileyi (strain RCEF 4871)</name>
    <name type="common">Nomuraea rileyi</name>
    <dbReference type="NCBI Taxonomy" id="1649241"/>
    <lineage>
        <taxon>Eukaryota</taxon>
        <taxon>Fungi</taxon>
        <taxon>Dikarya</taxon>
        <taxon>Ascomycota</taxon>
        <taxon>Pezizomycotina</taxon>
        <taxon>Sordariomycetes</taxon>
        <taxon>Hypocreomycetidae</taxon>
        <taxon>Hypocreales</taxon>
        <taxon>Clavicipitaceae</taxon>
        <taxon>Metarhizium</taxon>
    </lineage>
</organism>
<dbReference type="AlphaFoldDB" id="A0A166ZFJ5"/>
<dbReference type="Proteomes" id="UP000243498">
    <property type="component" value="Unassembled WGS sequence"/>
</dbReference>
<sequence>MPTSPRVQYRTIEVDENFFPSSAAKLIITQYLAVCEETFTWAWIIVGAFYDRQGRPLWSTEILVYRIEDDSDDSVAESTSDSPNSWYENEQESDSVTSPAREEHLDVDLAFSHGQYSHPLPAAASTAPIVTYFPPPIWNPVSQGPVPGHWQAHFDVGSGRWVHTWQPWY</sequence>
<evidence type="ECO:0000256" key="1">
    <source>
        <dbReference type="SAM" id="MobiDB-lite"/>
    </source>
</evidence>
<accession>A0A166ZFJ5</accession>
<name>A0A166ZFJ5_METRR</name>
<keyword evidence="3" id="KW-1185">Reference proteome</keyword>
<protein>
    <submittedName>
        <fullName evidence="2">Uncharacterized protein</fullName>
    </submittedName>
</protein>
<feature type="region of interest" description="Disordered" evidence="1">
    <location>
        <begin position="71"/>
        <end position="99"/>
    </location>
</feature>
<gene>
    <name evidence="2" type="ORF">NOR_06943</name>
</gene>
<proteinExistence type="predicted"/>
<dbReference type="OrthoDB" id="4851317at2759"/>
<evidence type="ECO:0000313" key="2">
    <source>
        <dbReference type="EMBL" id="OAA37866.1"/>
    </source>
</evidence>
<feature type="compositionally biased region" description="Polar residues" evidence="1">
    <location>
        <begin position="76"/>
        <end position="98"/>
    </location>
</feature>
<dbReference type="EMBL" id="AZHC01000028">
    <property type="protein sequence ID" value="OAA37866.1"/>
    <property type="molecule type" value="Genomic_DNA"/>
</dbReference>